<reference evidence="1 2" key="1">
    <citation type="submission" date="2024-09" db="EMBL/GenBank/DDBJ databases">
        <authorList>
            <person name="Lee S.D."/>
        </authorList>
    </citation>
    <scope>NUCLEOTIDE SEQUENCE [LARGE SCALE GENOMIC DNA]</scope>
    <source>
        <strain evidence="1 2">N8-3</strain>
    </source>
</reference>
<evidence type="ECO:0000313" key="2">
    <source>
        <dbReference type="Proteomes" id="UP001592531"/>
    </source>
</evidence>
<dbReference type="EMBL" id="JBHFAB010000013">
    <property type="protein sequence ID" value="MFC1418688.1"/>
    <property type="molecule type" value="Genomic_DNA"/>
</dbReference>
<keyword evidence="2" id="KW-1185">Reference proteome</keyword>
<gene>
    <name evidence="1" type="ORF">ACEZDE_18920</name>
</gene>
<name>A0ABV6VYC4_9ACTN</name>
<proteinExistence type="predicted"/>
<evidence type="ECO:0000313" key="1">
    <source>
        <dbReference type="EMBL" id="MFC1418688.1"/>
    </source>
</evidence>
<accession>A0ABV6VYC4</accession>
<comment type="caution">
    <text evidence="1">The sequence shown here is derived from an EMBL/GenBank/DDBJ whole genome shotgun (WGS) entry which is preliminary data.</text>
</comment>
<organism evidence="1 2">
    <name type="scientific">Streptacidiphilus cavernicola</name>
    <dbReference type="NCBI Taxonomy" id="3342716"/>
    <lineage>
        <taxon>Bacteria</taxon>
        <taxon>Bacillati</taxon>
        <taxon>Actinomycetota</taxon>
        <taxon>Actinomycetes</taxon>
        <taxon>Kitasatosporales</taxon>
        <taxon>Streptomycetaceae</taxon>
        <taxon>Streptacidiphilus</taxon>
    </lineage>
</organism>
<sequence length="76" mass="8710">MSDPGPVQLDPQFTDCEEPEYAVGETVYVPDLPQHLRMAEVSAIDRAAFTGDVRYRLRLLDGTGRHRTYRQLYPID</sequence>
<dbReference type="Proteomes" id="UP001592531">
    <property type="component" value="Unassembled WGS sequence"/>
</dbReference>
<dbReference type="RefSeq" id="WP_380537484.1">
    <property type="nucleotide sequence ID" value="NZ_JBHFAB010000013.1"/>
</dbReference>
<protein>
    <submittedName>
        <fullName evidence="1">Uncharacterized protein</fullName>
    </submittedName>
</protein>